<dbReference type="Gene3D" id="2.40.50.140">
    <property type="entry name" value="Nucleic acid-binding proteins"/>
    <property type="match status" value="1"/>
</dbReference>
<evidence type="ECO:0000313" key="1">
    <source>
        <dbReference type="EMBL" id="KAL3620155.1"/>
    </source>
</evidence>
<evidence type="ECO:0000313" key="2">
    <source>
        <dbReference type="Proteomes" id="UP001632038"/>
    </source>
</evidence>
<dbReference type="Proteomes" id="UP001632038">
    <property type="component" value="Unassembled WGS sequence"/>
</dbReference>
<dbReference type="AlphaFoldDB" id="A0ABD3BTY1"/>
<name>A0ABD3BTY1_9LAMI</name>
<organism evidence="1 2">
    <name type="scientific">Castilleja foliolosa</name>
    <dbReference type="NCBI Taxonomy" id="1961234"/>
    <lineage>
        <taxon>Eukaryota</taxon>
        <taxon>Viridiplantae</taxon>
        <taxon>Streptophyta</taxon>
        <taxon>Embryophyta</taxon>
        <taxon>Tracheophyta</taxon>
        <taxon>Spermatophyta</taxon>
        <taxon>Magnoliopsida</taxon>
        <taxon>eudicotyledons</taxon>
        <taxon>Gunneridae</taxon>
        <taxon>Pentapetalae</taxon>
        <taxon>asterids</taxon>
        <taxon>lamiids</taxon>
        <taxon>Lamiales</taxon>
        <taxon>Orobanchaceae</taxon>
        <taxon>Pedicularideae</taxon>
        <taxon>Castillejinae</taxon>
        <taxon>Castilleja</taxon>
    </lineage>
</organism>
<dbReference type="PANTHER" id="PTHR33962">
    <property type="entry name" value="RECQ-MEDIATED GENOME INSTABILITY PROTEIN 2 RMI2"/>
    <property type="match status" value="1"/>
</dbReference>
<protein>
    <recommendedName>
        <fullName evidence="3">RecQ-mediated genome instability protein 2</fullName>
    </recommendedName>
</protein>
<gene>
    <name evidence="1" type="ORF">CASFOL_035067</name>
</gene>
<keyword evidence="2" id="KW-1185">Reference proteome</keyword>
<evidence type="ECO:0008006" key="3">
    <source>
        <dbReference type="Google" id="ProtNLM"/>
    </source>
</evidence>
<reference evidence="2" key="1">
    <citation type="journal article" date="2024" name="IScience">
        <title>Strigolactones Initiate the Formation of Haustorium-like Structures in Castilleja.</title>
        <authorList>
            <person name="Buerger M."/>
            <person name="Peterson D."/>
            <person name="Chory J."/>
        </authorList>
    </citation>
    <scope>NUCLEOTIDE SEQUENCE [LARGE SCALE GENOMIC DNA]</scope>
</reference>
<dbReference type="Pfam" id="PF16100">
    <property type="entry name" value="RMI2"/>
    <property type="match status" value="1"/>
</dbReference>
<sequence>MDYSLAALKLLCVQLKSAHQTTSQKSFSLGGILFQRAWIQGILIYEPSSPSSDGGNGDDRYFVDDGTGIVELFLSGEFRGQPWETGMYVMVVGAYPGLAGDFPLLKVHKLVDLSRFPDRETMWYLEVIEAFKLFYQPLFEE</sequence>
<accession>A0ABD3BTY1</accession>
<dbReference type="PANTHER" id="PTHR33962:SF1">
    <property type="entry name" value="RECQ-MEDIATED GENOME INSTABILITY PROTEIN 2"/>
    <property type="match status" value="1"/>
</dbReference>
<dbReference type="InterPro" id="IPR032245">
    <property type="entry name" value="RMI2"/>
</dbReference>
<proteinExistence type="predicted"/>
<dbReference type="InterPro" id="IPR012340">
    <property type="entry name" value="NA-bd_OB-fold"/>
</dbReference>
<comment type="caution">
    <text evidence="1">The sequence shown here is derived from an EMBL/GenBank/DDBJ whole genome shotgun (WGS) entry which is preliminary data.</text>
</comment>
<dbReference type="EMBL" id="JAVIJP010000066">
    <property type="protein sequence ID" value="KAL3620155.1"/>
    <property type="molecule type" value="Genomic_DNA"/>
</dbReference>